<reference evidence="1 2" key="1">
    <citation type="submission" date="2014-06" db="EMBL/GenBank/DDBJ databases">
        <title>Whole Genome Sequences of Three Symbiotic Endozoicomonas Bacteria.</title>
        <authorList>
            <person name="Neave M.J."/>
            <person name="Apprill A."/>
            <person name="Voolstra C.R."/>
        </authorList>
    </citation>
    <scope>NUCLEOTIDE SEQUENCE [LARGE SCALE GENOMIC DNA]</scope>
    <source>
        <strain evidence="1 2">DSM 25634</strain>
    </source>
</reference>
<evidence type="ECO:0000313" key="1">
    <source>
        <dbReference type="EMBL" id="KEQ19579.1"/>
    </source>
</evidence>
<proteinExistence type="predicted"/>
<protein>
    <submittedName>
        <fullName evidence="1">Uncharacterized protein</fullName>
    </submittedName>
</protein>
<dbReference type="EMBL" id="JOKH01000001">
    <property type="protein sequence ID" value="KEQ19579.1"/>
    <property type="molecule type" value="Genomic_DNA"/>
</dbReference>
<sequence length="63" mass="6843">MPCGYCLLDSNGLLITGFESLIGINQIKSVLGEKAFNDLVQQFPVNHGVSSEVLTRGFNSQIE</sequence>
<dbReference type="AlphaFoldDB" id="A0A081NMA6"/>
<keyword evidence="2" id="KW-1185">Reference proteome</keyword>
<organism evidence="1 2">
    <name type="scientific">Endozoicomonas numazuensis</name>
    <dbReference type="NCBI Taxonomy" id="1137799"/>
    <lineage>
        <taxon>Bacteria</taxon>
        <taxon>Pseudomonadati</taxon>
        <taxon>Pseudomonadota</taxon>
        <taxon>Gammaproteobacteria</taxon>
        <taxon>Oceanospirillales</taxon>
        <taxon>Endozoicomonadaceae</taxon>
        <taxon>Endozoicomonas</taxon>
    </lineage>
</organism>
<dbReference type="Proteomes" id="UP000028073">
    <property type="component" value="Unassembled WGS sequence"/>
</dbReference>
<evidence type="ECO:0000313" key="2">
    <source>
        <dbReference type="Proteomes" id="UP000028073"/>
    </source>
</evidence>
<accession>A0A081NMA6</accession>
<name>A0A081NMA6_9GAMM</name>
<gene>
    <name evidence="1" type="ORF">GZ78_06650</name>
</gene>
<comment type="caution">
    <text evidence="1">The sequence shown here is derived from an EMBL/GenBank/DDBJ whole genome shotgun (WGS) entry which is preliminary data.</text>
</comment>